<evidence type="ECO:0000313" key="1">
    <source>
        <dbReference type="EMBL" id="GAX80696.1"/>
    </source>
</evidence>
<evidence type="ECO:0000313" key="2">
    <source>
        <dbReference type="Proteomes" id="UP000232323"/>
    </source>
</evidence>
<dbReference type="AlphaFoldDB" id="A0A250XCB1"/>
<organism evidence="1 2">
    <name type="scientific">Chlamydomonas eustigma</name>
    <dbReference type="NCBI Taxonomy" id="1157962"/>
    <lineage>
        <taxon>Eukaryota</taxon>
        <taxon>Viridiplantae</taxon>
        <taxon>Chlorophyta</taxon>
        <taxon>core chlorophytes</taxon>
        <taxon>Chlorophyceae</taxon>
        <taxon>CS clade</taxon>
        <taxon>Chlamydomonadales</taxon>
        <taxon>Chlamydomonadaceae</taxon>
        <taxon>Chlamydomonas</taxon>
    </lineage>
</organism>
<dbReference type="InterPro" id="IPR044691">
    <property type="entry name" value="DCC1_Trx"/>
</dbReference>
<dbReference type="PANTHER" id="PTHR34290:SF2">
    <property type="entry name" value="OS04G0668800 PROTEIN"/>
    <property type="match status" value="1"/>
</dbReference>
<dbReference type="EMBL" id="BEGY01000055">
    <property type="protein sequence ID" value="GAX80696.1"/>
    <property type="molecule type" value="Genomic_DNA"/>
</dbReference>
<dbReference type="GO" id="GO:0015035">
    <property type="term" value="F:protein-disulfide reductase activity"/>
    <property type="evidence" value="ECO:0007669"/>
    <property type="project" value="InterPro"/>
</dbReference>
<proteinExistence type="predicted"/>
<dbReference type="Proteomes" id="UP000232323">
    <property type="component" value="Unassembled WGS sequence"/>
</dbReference>
<reference evidence="1 2" key="1">
    <citation type="submission" date="2017-08" db="EMBL/GenBank/DDBJ databases">
        <title>Acidophilic green algal genome provides insights into adaptation to an acidic environment.</title>
        <authorList>
            <person name="Hirooka S."/>
            <person name="Hirose Y."/>
            <person name="Kanesaki Y."/>
            <person name="Higuchi S."/>
            <person name="Fujiwara T."/>
            <person name="Onuma R."/>
            <person name="Era A."/>
            <person name="Ohbayashi R."/>
            <person name="Uzuka A."/>
            <person name="Nozaki H."/>
            <person name="Yoshikawa H."/>
            <person name="Miyagishima S.Y."/>
        </authorList>
    </citation>
    <scope>NUCLEOTIDE SEQUENCE [LARGE SCALE GENOMIC DNA]</scope>
    <source>
        <strain evidence="1 2">NIES-2499</strain>
    </source>
</reference>
<dbReference type="PANTHER" id="PTHR34290">
    <property type="entry name" value="SI:CH73-390P7.2"/>
    <property type="match status" value="1"/>
</dbReference>
<keyword evidence="2" id="KW-1185">Reference proteome</keyword>
<dbReference type="InterPro" id="IPR007263">
    <property type="entry name" value="DCC1-like"/>
</dbReference>
<dbReference type="OrthoDB" id="441708at2759"/>
<comment type="caution">
    <text evidence="1">The sequence shown here is derived from an EMBL/GenBank/DDBJ whole genome shotgun (WGS) entry which is preliminary data.</text>
</comment>
<name>A0A250XCB1_9CHLO</name>
<dbReference type="Pfam" id="PF04134">
    <property type="entry name" value="DCC1-like"/>
    <property type="match status" value="1"/>
</dbReference>
<gene>
    <name evidence="1" type="ORF">CEUSTIGMA_g8131.t1</name>
</gene>
<sequence length="101" mass="11286">MRKIHAITASGQIVVGVEVFRLLYEAVGLGYLYAIIKFEPIGRLAETVYNVWAKYRMEVTGREAIDVLLTRRREKMLQEAGSMCNAQEGDAASCSVSSEKK</sequence>
<accession>A0A250XCB1</accession>
<protein>
    <submittedName>
        <fullName evidence="1">Uncharacterized protein</fullName>
    </submittedName>
</protein>